<dbReference type="Proteomes" id="UP000078200">
    <property type="component" value="Unassembled WGS sequence"/>
</dbReference>
<proteinExistence type="predicted"/>
<sequence>MLLCAIELMGDPRLIILDMASDSIGSAARLKLWRVFRKARSSGTSILCTSNKFDEMEPFCKRSVMLNGRLCVIAPPMELDISNITFFTSQILPKYSSCQIRRCFTKLCKFIINEFPDAIFQ</sequence>
<dbReference type="STRING" id="7395.A0A1A9UCZ5"/>
<evidence type="ECO:0008006" key="3">
    <source>
        <dbReference type="Google" id="ProtNLM"/>
    </source>
</evidence>
<dbReference type="SUPFAM" id="SSF52540">
    <property type="entry name" value="P-loop containing nucleoside triphosphate hydrolases"/>
    <property type="match status" value="1"/>
</dbReference>
<reference evidence="1" key="1">
    <citation type="submission" date="2020-05" db="UniProtKB">
        <authorList>
            <consortium name="EnsemblMetazoa"/>
        </authorList>
    </citation>
    <scope>IDENTIFICATION</scope>
    <source>
        <strain evidence="1">TTRI</strain>
    </source>
</reference>
<dbReference type="EnsemblMetazoa" id="GAUT000339-RA">
    <property type="protein sequence ID" value="GAUT000339-PA"/>
    <property type="gene ID" value="GAUT000339"/>
</dbReference>
<accession>A0A1A9UCZ5</accession>
<protein>
    <recommendedName>
        <fullName evidence="3">ATPase AAA-type core domain-containing protein</fullName>
    </recommendedName>
</protein>
<name>A0A1A9UCZ5_GLOAU</name>
<evidence type="ECO:0000313" key="1">
    <source>
        <dbReference type="EnsemblMetazoa" id="GAUT000339-PA"/>
    </source>
</evidence>
<dbReference type="InterPro" id="IPR027417">
    <property type="entry name" value="P-loop_NTPase"/>
</dbReference>
<evidence type="ECO:0000313" key="2">
    <source>
        <dbReference type="Proteomes" id="UP000078200"/>
    </source>
</evidence>
<keyword evidence="2" id="KW-1185">Reference proteome</keyword>
<dbReference type="Gene3D" id="3.40.50.300">
    <property type="entry name" value="P-loop containing nucleotide triphosphate hydrolases"/>
    <property type="match status" value="1"/>
</dbReference>
<dbReference type="VEuPathDB" id="VectorBase:GAUT000339"/>
<organism evidence="1 2">
    <name type="scientific">Glossina austeni</name>
    <name type="common">Savannah tsetse fly</name>
    <dbReference type="NCBI Taxonomy" id="7395"/>
    <lineage>
        <taxon>Eukaryota</taxon>
        <taxon>Metazoa</taxon>
        <taxon>Ecdysozoa</taxon>
        <taxon>Arthropoda</taxon>
        <taxon>Hexapoda</taxon>
        <taxon>Insecta</taxon>
        <taxon>Pterygota</taxon>
        <taxon>Neoptera</taxon>
        <taxon>Endopterygota</taxon>
        <taxon>Diptera</taxon>
        <taxon>Brachycera</taxon>
        <taxon>Muscomorpha</taxon>
        <taxon>Hippoboscoidea</taxon>
        <taxon>Glossinidae</taxon>
        <taxon>Glossina</taxon>
    </lineage>
</organism>
<dbReference type="AlphaFoldDB" id="A0A1A9UCZ5"/>